<feature type="compositionally biased region" description="Polar residues" evidence="1">
    <location>
        <begin position="16"/>
        <end position="25"/>
    </location>
</feature>
<feature type="non-terminal residue" evidence="2">
    <location>
        <position position="1"/>
    </location>
</feature>
<accession>A0A147BAR0</accession>
<organism evidence="2">
    <name type="scientific">Ixodes ricinus</name>
    <name type="common">Common tick</name>
    <name type="synonym">Acarus ricinus</name>
    <dbReference type="NCBI Taxonomy" id="34613"/>
    <lineage>
        <taxon>Eukaryota</taxon>
        <taxon>Metazoa</taxon>
        <taxon>Ecdysozoa</taxon>
        <taxon>Arthropoda</taxon>
        <taxon>Chelicerata</taxon>
        <taxon>Arachnida</taxon>
        <taxon>Acari</taxon>
        <taxon>Parasitiformes</taxon>
        <taxon>Ixodida</taxon>
        <taxon>Ixodoidea</taxon>
        <taxon>Ixodidae</taxon>
        <taxon>Ixodinae</taxon>
        <taxon>Ixodes</taxon>
    </lineage>
</organism>
<protein>
    <submittedName>
        <fullName evidence="2">Uncharacterized protein</fullName>
    </submittedName>
</protein>
<feature type="compositionally biased region" description="Basic residues" evidence="1">
    <location>
        <begin position="26"/>
        <end position="36"/>
    </location>
</feature>
<sequence>RSLSSPPGCIPVRSMDPSSSWTNSKARTHARRTQSHTRRDTSSTETSVSYRFQILRQRRERFVLAHSSVTYLRCRLQCTT</sequence>
<dbReference type="AlphaFoldDB" id="A0A147BAR0"/>
<name>A0A147BAR0_IXORI</name>
<proteinExistence type="predicted"/>
<reference evidence="2" key="1">
    <citation type="journal article" date="2018" name="PLoS Negl. Trop. Dis.">
        <title>Sialome diversity of ticks revealed by RNAseq of single tick salivary glands.</title>
        <authorList>
            <person name="Perner J."/>
            <person name="Kropackova S."/>
            <person name="Kopacek P."/>
            <person name="Ribeiro J.M."/>
        </authorList>
    </citation>
    <scope>NUCLEOTIDE SEQUENCE</scope>
    <source>
        <strain evidence="2">Siblings of single egg batch collected in Ceske Budejovice</strain>
        <tissue evidence="2">Salivary glands</tissue>
    </source>
</reference>
<dbReference type="EMBL" id="GEGO01007534">
    <property type="protein sequence ID" value="JAR87870.1"/>
    <property type="molecule type" value="Transcribed_RNA"/>
</dbReference>
<evidence type="ECO:0000256" key="1">
    <source>
        <dbReference type="SAM" id="MobiDB-lite"/>
    </source>
</evidence>
<evidence type="ECO:0000313" key="2">
    <source>
        <dbReference type="EMBL" id="JAR87870.1"/>
    </source>
</evidence>
<feature type="region of interest" description="Disordered" evidence="1">
    <location>
        <begin position="1"/>
        <end position="48"/>
    </location>
</feature>